<proteinExistence type="predicted"/>
<dbReference type="Ensembl" id="ENSTGET00000024014.1">
    <property type="protein sequence ID" value="ENSTGEP00000020175.1"/>
    <property type="gene ID" value="ENSTGEG00000016231.1"/>
</dbReference>
<dbReference type="Proteomes" id="UP000694411">
    <property type="component" value="Chromosome 19"/>
</dbReference>
<dbReference type="AlphaFoldDB" id="A0A8D2K2V3"/>
<reference evidence="1" key="1">
    <citation type="submission" date="2018-05" db="EMBL/GenBank/DDBJ databases">
        <title>Whole genome of Theropithecus gelada.</title>
        <authorList>
            <person name="Chiou K.L."/>
            <person name="Snyder-Mackler N."/>
        </authorList>
    </citation>
    <scope>NUCLEOTIDE SEQUENCE [LARGE SCALE GENOMIC DNA]</scope>
</reference>
<evidence type="ECO:0000313" key="2">
    <source>
        <dbReference type="Proteomes" id="UP000694411"/>
    </source>
</evidence>
<reference evidence="1" key="2">
    <citation type="submission" date="2025-08" db="UniProtKB">
        <authorList>
            <consortium name="Ensembl"/>
        </authorList>
    </citation>
    <scope>IDENTIFICATION</scope>
</reference>
<sequence>MVSKVQHSLLPQVSMDFTSSLDLHSLLSVLFANYYIISHQITILAWKPPLDTDTL</sequence>
<name>A0A8D2K2V3_THEGE</name>
<evidence type="ECO:0000313" key="1">
    <source>
        <dbReference type="Ensembl" id="ENSTGEP00000020175.1"/>
    </source>
</evidence>
<protein>
    <submittedName>
        <fullName evidence="1">Uncharacterized protein</fullName>
    </submittedName>
</protein>
<keyword evidence="2" id="KW-1185">Reference proteome</keyword>
<accession>A0A8D2K2V3</accession>
<reference evidence="1" key="3">
    <citation type="submission" date="2025-09" db="UniProtKB">
        <authorList>
            <consortium name="Ensembl"/>
        </authorList>
    </citation>
    <scope>IDENTIFICATION</scope>
</reference>
<organism evidence="1 2">
    <name type="scientific">Theropithecus gelada</name>
    <name type="common">Gelada baboon</name>
    <dbReference type="NCBI Taxonomy" id="9565"/>
    <lineage>
        <taxon>Eukaryota</taxon>
        <taxon>Metazoa</taxon>
        <taxon>Chordata</taxon>
        <taxon>Craniata</taxon>
        <taxon>Vertebrata</taxon>
        <taxon>Euteleostomi</taxon>
        <taxon>Mammalia</taxon>
        <taxon>Eutheria</taxon>
        <taxon>Euarchontoglires</taxon>
        <taxon>Primates</taxon>
        <taxon>Haplorrhini</taxon>
        <taxon>Catarrhini</taxon>
        <taxon>Cercopithecidae</taxon>
        <taxon>Cercopithecinae</taxon>
        <taxon>Theropithecus</taxon>
    </lineage>
</organism>